<dbReference type="EMBL" id="CP001854">
    <property type="protein sequence ID" value="ADB52641.1"/>
    <property type="molecule type" value="Genomic_DNA"/>
</dbReference>
<dbReference type="KEGG" id="cwo:Cwoe_4227"/>
<dbReference type="AlphaFoldDB" id="D3F5U2"/>
<dbReference type="InterPro" id="IPR011697">
    <property type="entry name" value="Peptidase_C26"/>
</dbReference>
<keyword evidence="2" id="KW-1185">Reference proteome</keyword>
<dbReference type="Proteomes" id="UP000008229">
    <property type="component" value="Chromosome"/>
</dbReference>
<sequence length="260" mass="28095">MSARPVIGICTPLERARWSVWDLEAALLPTNYLDAVRRARGMALLLAPDPALTANPDEALDLLDGLMLAGGADIDPSLYGAERHAETVETYPERDAFELALTRRALERELPLLGICRGMQLLNVAAGGTLRQHLPEEFGHHEHRKAIGTFDGADHDVELAAGSLAERAAGESRHATKSHHHQGVGRVGDGLVVSGWSSFDELPEAIELPEREFVLGVQWHPEADERSRLIGAFVEQARAHRVARDAADAAQAGAAPARAT</sequence>
<dbReference type="CDD" id="cd01745">
    <property type="entry name" value="GATase1_2"/>
    <property type="match status" value="1"/>
</dbReference>
<dbReference type="InterPro" id="IPR044668">
    <property type="entry name" value="PuuD-like"/>
</dbReference>
<evidence type="ECO:0000313" key="1">
    <source>
        <dbReference type="EMBL" id="ADB52641.1"/>
    </source>
</evidence>
<evidence type="ECO:0000313" key="2">
    <source>
        <dbReference type="Proteomes" id="UP000008229"/>
    </source>
</evidence>
<dbReference type="Gene3D" id="3.40.50.880">
    <property type="match status" value="1"/>
</dbReference>
<dbReference type="GO" id="GO:0005829">
    <property type="term" value="C:cytosol"/>
    <property type="evidence" value="ECO:0007669"/>
    <property type="project" value="TreeGrafter"/>
</dbReference>
<dbReference type="eggNOG" id="COG2071">
    <property type="taxonomic scope" value="Bacteria"/>
</dbReference>
<proteinExistence type="predicted"/>
<name>D3F5U2_CONWI</name>
<dbReference type="GO" id="GO:0033969">
    <property type="term" value="F:gamma-glutamyl-gamma-aminobutyrate hydrolase activity"/>
    <property type="evidence" value="ECO:0007669"/>
    <property type="project" value="TreeGrafter"/>
</dbReference>
<dbReference type="PANTHER" id="PTHR43235:SF1">
    <property type="entry name" value="GLUTAMINE AMIDOTRANSFERASE PB2B2.05-RELATED"/>
    <property type="match status" value="1"/>
</dbReference>
<dbReference type="OrthoDB" id="9813383at2"/>
<accession>D3F5U2</accession>
<dbReference type="InterPro" id="IPR029062">
    <property type="entry name" value="Class_I_gatase-like"/>
</dbReference>
<dbReference type="Pfam" id="PF07722">
    <property type="entry name" value="Peptidase_C26"/>
    <property type="match status" value="1"/>
</dbReference>
<reference evidence="2" key="2">
    <citation type="submission" date="2010-01" db="EMBL/GenBank/DDBJ databases">
        <title>The complete genome of Conexibacter woesei DSM 14684.</title>
        <authorList>
            <consortium name="US DOE Joint Genome Institute (JGI-PGF)"/>
            <person name="Lucas S."/>
            <person name="Copeland A."/>
            <person name="Lapidus A."/>
            <person name="Glavina del Rio T."/>
            <person name="Dalin E."/>
            <person name="Tice H."/>
            <person name="Bruce D."/>
            <person name="Goodwin L."/>
            <person name="Pitluck S."/>
            <person name="Kyrpides N."/>
            <person name="Mavromatis K."/>
            <person name="Ivanova N."/>
            <person name="Mikhailova N."/>
            <person name="Chertkov O."/>
            <person name="Brettin T."/>
            <person name="Detter J.C."/>
            <person name="Han C."/>
            <person name="Larimer F."/>
            <person name="Land M."/>
            <person name="Hauser L."/>
            <person name="Markowitz V."/>
            <person name="Cheng J.-F."/>
            <person name="Hugenholtz P."/>
            <person name="Woyke T."/>
            <person name="Wu D."/>
            <person name="Pukall R."/>
            <person name="Steenblock K."/>
            <person name="Schneider S."/>
            <person name="Klenk H.-P."/>
            <person name="Eisen J.A."/>
        </authorList>
    </citation>
    <scope>NUCLEOTIDE SEQUENCE [LARGE SCALE GENOMIC DNA]</scope>
    <source>
        <strain evidence="2">DSM 14684 / CIP 108061 / JCM 11494 / NBRC 100937 / ID131577</strain>
    </source>
</reference>
<dbReference type="RefSeq" id="WP_012935692.1">
    <property type="nucleotide sequence ID" value="NC_013739.1"/>
</dbReference>
<organism evidence="1 2">
    <name type="scientific">Conexibacter woesei (strain DSM 14684 / CCUG 47730 / CIP 108061 / JCM 11494 / NBRC 100937 / ID131577)</name>
    <dbReference type="NCBI Taxonomy" id="469383"/>
    <lineage>
        <taxon>Bacteria</taxon>
        <taxon>Bacillati</taxon>
        <taxon>Actinomycetota</taxon>
        <taxon>Thermoleophilia</taxon>
        <taxon>Solirubrobacterales</taxon>
        <taxon>Conexibacteraceae</taxon>
        <taxon>Conexibacter</taxon>
    </lineage>
</organism>
<dbReference type="SUPFAM" id="SSF52317">
    <property type="entry name" value="Class I glutamine amidotransferase-like"/>
    <property type="match status" value="1"/>
</dbReference>
<dbReference type="HOGENOM" id="CLU_030756_4_0_11"/>
<reference evidence="1 2" key="1">
    <citation type="journal article" date="2010" name="Stand. Genomic Sci.">
        <title>Complete genome sequence of Conexibacter woesei type strain (ID131577).</title>
        <authorList>
            <person name="Pukall R."/>
            <person name="Lapidus A."/>
            <person name="Glavina Del Rio T."/>
            <person name="Copeland A."/>
            <person name="Tice H."/>
            <person name="Cheng J.-F."/>
            <person name="Lucas S."/>
            <person name="Chen F."/>
            <person name="Nolan M."/>
            <person name="Bruce D."/>
            <person name="Goodwin L."/>
            <person name="Pitluck S."/>
            <person name="Mavromatis K."/>
            <person name="Ivanova N."/>
            <person name="Ovchinnikova G."/>
            <person name="Pati A."/>
            <person name="Chen A."/>
            <person name="Palaniappan K."/>
            <person name="Land M."/>
            <person name="Hauser L."/>
            <person name="Chang Y.-J."/>
            <person name="Jeffries C.D."/>
            <person name="Chain P."/>
            <person name="Meincke L."/>
            <person name="Sims D."/>
            <person name="Brettin T."/>
            <person name="Detter J.C."/>
            <person name="Rohde M."/>
            <person name="Goeker M."/>
            <person name="Bristow J."/>
            <person name="Eisen J.A."/>
            <person name="Markowitz V."/>
            <person name="Kyrpides N.C."/>
            <person name="Klenk H.-P."/>
            <person name="Hugenholtz P."/>
        </authorList>
    </citation>
    <scope>NUCLEOTIDE SEQUENCE [LARGE SCALE GENOMIC DNA]</scope>
    <source>
        <strain evidence="2">DSM 14684 / CIP 108061 / JCM 11494 / NBRC 100937 / ID131577</strain>
    </source>
</reference>
<gene>
    <name evidence="1" type="ordered locus">Cwoe_4227</name>
</gene>
<protein>
    <submittedName>
        <fullName evidence="1">Peptidase C26</fullName>
    </submittedName>
</protein>
<dbReference type="GO" id="GO:0006598">
    <property type="term" value="P:polyamine catabolic process"/>
    <property type="evidence" value="ECO:0007669"/>
    <property type="project" value="TreeGrafter"/>
</dbReference>
<dbReference type="PROSITE" id="PS51273">
    <property type="entry name" value="GATASE_TYPE_1"/>
    <property type="match status" value="1"/>
</dbReference>
<dbReference type="PANTHER" id="PTHR43235">
    <property type="entry name" value="GLUTAMINE AMIDOTRANSFERASE PB2B2.05-RELATED"/>
    <property type="match status" value="1"/>
</dbReference>
<dbReference type="STRING" id="469383.Cwoe_4227"/>